<dbReference type="RefSeq" id="WP_209746209.1">
    <property type="nucleotide sequence ID" value="NZ_JBHSMH010000090.1"/>
</dbReference>
<dbReference type="Gene3D" id="2.60.120.260">
    <property type="entry name" value="Galactose-binding domain-like"/>
    <property type="match status" value="2"/>
</dbReference>
<dbReference type="EMBL" id="JBHSMH010000090">
    <property type="protein sequence ID" value="MFC5471184.1"/>
    <property type="molecule type" value="Genomic_DNA"/>
</dbReference>
<reference evidence="2" key="1">
    <citation type="journal article" date="2019" name="Int. J. Syst. Evol. Microbiol.">
        <title>The Global Catalogue of Microorganisms (GCM) 10K type strain sequencing project: providing services to taxonomists for standard genome sequencing and annotation.</title>
        <authorList>
            <consortium name="The Broad Institute Genomics Platform"/>
            <consortium name="The Broad Institute Genome Sequencing Center for Infectious Disease"/>
            <person name="Wu L."/>
            <person name="Ma J."/>
        </authorList>
    </citation>
    <scope>NUCLEOTIDE SEQUENCE [LARGE SCALE GENOMIC DNA]</scope>
    <source>
        <strain evidence="2">CCUG 57113</strain>
    </source>
</reference>
<evidence type="ECO:0000313" key="2">
    <source>
        <dbReference type="Proteomes" id="UP001596105"/>
    </source>
</evidence>
<accession>A0ABW0LZD4</accession>
<protein>
    <recommendedName>
        <fullName evidence="3">CBM-cenC domain-containing protein</fullName>
    </recommendedName>
</protein>
<organism evidence="1 2">
    <name type="scientific">Cohnella suwonensis</name>
    <dbReference type="NCBI Taxonomy" id="696072"/>
    <lineage>
        <taxon>Bacteria</taxon>
        <taxon>Bacillati</taxon>
        <taxon>Bacillota</taxon>
        <taxon>Bacilli</taxon>
        <taxon>Bacillales</taxon>
        <taxon>Paenibacillaceae</taxon>
        <taxon>Cohnella</taxon>
    </lineage>
</organism>
<evidence type="ECO:0008006" key="3">
    <source>
        <dbReference type="Google" id="ProtNLM"/>
    </source>
</evidence>
<dbReference type="InterPro" id="IPR011044">
    <property type="entry name" value="Quino_amine_DH_bsu"/>
</dbReference>
<keyword evidence="2" id="KW-1185">Reference proteome</keyword>
<name>A0ABW0LZD4_9BACL</name>
<dbReference type="SUPFAM" id="SSF50998">
    <property type="entry name" value="Quinoprotein alcohol dehydrogenase-like"/>
    <property type="match status" value="1"/>
</dbReference>
<comment type="caution">
    <text evidence="1">The sequence shown here is derived from an EMBL/GenBank/DDBJ whole genome shotgun (WGS) entry which is preliminary data.</text>
</comment>
<gene>
    <name evidence="1" type="ORF">ACFPPD_21075</name>
</gene>
<dbReference type="Proteomes" id="UP001596105">
    <property type="component" value="Unassembled WGS sequence"/>
</dbReference>
<proteinExistence type="predicted"/>
<evidence type="ECO:0000313" key="1">
    <source>
        <dbReference type="EMBL" id="MFC5471184.1"/>
    </source>
</evidence>
<dbReference type="InterPro" id="IPR011047">
    <property type="entry name" value="Quinoprotein_ADH-like_sf"/>
</dbReference>
<sequence>MIGRADLRIGLLSGVLALLITVFLFPAVASAGDTLTRKDVPNSEFESEQTSSAIPDWNYWNPSYGMLTISSSKKFGGSQSLRFVKTVTGTNKSFGAESALLDVDPGETYEASIKLNIESMEHGSALWIRWFGTSGQPLQKQTVYSIPTNSPLNVWLDIKVKGTAPLDAEKATIFLYSTSNVKLTANVDNAQFFRLADYNFVLNPGFEESTLGTTLPQKWSLFDDSQPTNTQTSIVTDPGGSSKVLKIWDNNDTNPGGSVGVNSDTIYVEEGLTYEANLKSKLVSGNQIAYIKFYNNPDGKSEHEVGSFSTGITNANSAWNTVTVTGTAPPKAIRARVLLYSSTGAKSEGYFDDVSFYFKGLDSSHSRKSPIDLGEATLGRLTKGGAIKNNKVYFATNGSPATFYVFDAITRTLIDSERVPGTDVVWGITVGSDNNVYFASTVANNQKLYKYDVSAGSVSSVGQYPGSNHFVWDLEAVGNKIYGATSGATSGANGEVFSYDIAAPSNPIVTIGSINSCPGTLHPCQGYVRGLGSSGNYLFAGTGAVKYLTKMNQTNGVTEEIELPGITGQDGFISDILSRNGFLYIAQTSSLIVMDSVSESVVRTIYGPDRISTRIPNGSSAFLFYQNVFDRKLYAYNSANHVSNPMLVTTVTEFPDSAVRAMEWINVNGRYKLAILFEDTRYALYDPKFDTPTDDDTLEIYQLNTEISALNIQSLARAPDGKFYLGGFLGGMSVFDDASGQYLVQAPGPHQIEEIGFLGNTAYFGVYSGAKIYQYAYGGTPNLIHTIGSEQDRPYVFTSGENKLFVGTIPTYGKLGGALSIYDGANWLTFRNVVQDQSVIALAYRGPQRILYGGTSVEGGLDSTPNPSALAKIFKWNVATNAKIGTEFTLNILGMAEPKMIGHLSIGPDGKLWGCAWGVLTAGGSDTGYVLFKIDPDAPDPANSVLDSVIVHKNAESGSPWRGFYLYWHDGLLYTTIGRYLTVFDPNNLADNTKILNSKVTLMTMDANGNIFYAIESNLYKLPK</sequence>
<dbReference type="SUPFAM" id="SSF50969">
    <property type="entry name" value="YVTN repeat-like/Quinoprotein amine dehydrogenase"/>
    <property type="match status" value="1"/>
</dbReference>